<comment type="similarity">
    <text evidence="1">Belongs to the short-chain dehydrogenases/reductases (SDR) family.</text>
</comment>
<evidence type="ECO:0000256" key="1">
    <source>
        <dbReference type="ARBA" id="ARBA00006484"/>
    </source>
</evidence>
<name>A0A4P9Y889_9FUNG</name>
<evidence type="ECO:0000313" key="5">
    <source>
        <dbReference type="Proteomes" id="UP000267251"/>
    </source>
</evidence>
<protein>
    <submittedName>
        <fullName evidence="4">NAD-P-binding protein</fullName>
    </submittedName>
</protein>
<keyword evidence="3" id="KW-0560">Oxidoreductase</keyword>
<dbReference type="SUPFAM" id="SSF51735">
    <property type="entry name" value="NAD(P)-binding Rossmann-fold domains"/>
    <property type="match status" value="1"/>
</dbReference>
<dbReference type="PRINTS" id="PR00081">
    <property type="entry name" value="GDHRDH"/>
</dbReference>
<dbReference type="CDD" id="cd05325">
    <property type="entry name" value="carb_red_sniffer_like_SDR_c"/>
    <property type="match status" value="1"/>
</dbReference>
<dbReference type="EMBL" id="KZ987737">
    <property type="protein sequence ID" value="RKP15376.1"/>
    <property type="molecule type" value="Genomic_DNA"/>
</dbReference>
<dbReference type="GO" id="GO:0005737">
    <property type="term" value="C:cytoplasm"/>
    <property type="evidence" value="ECO:0007669"/>
    <property type="project" value="TreeGrafter"/>
</dbReference>
<dbReference type="PANTHER" id="PTHR43544">
    <property type="entry name" value="SHORT-CHAIN DEHYDROGENASE/REDUCTASE"/>
    <property type="match status" value="1"/>
</dbReference>
<evidence type="ECO:0000313" key="4">
    <source>
        <dbReference type="EMBL" id="RKP15376.1"/>
    </source>
</evidence>
<keyword evidence="2" id="KW-0521">NADP</keyword>
<reference evidence="5" key="1">
    <citation type="journal article" date="2018" name="Nat. Microbiol.">
        <title>Leveraging single-cell genomics to expand the fungal tree of life.</title>
        <authorList>
            <person name="Ahrendt S.R."/>
            <person name="Quandt C.A."/>
            <person name="Ciobanu D."/>
            <person name="Clum A."/>
            <person name="Salamov A."/>
            <person name="Andreopoulos B."/>
            <person name="Cheng J.F."/>
            <person name="Woyke T."/>
            <person name="Pelin A."/>
            <person name="Henrissat B."/>
            <person name="Reynolds N.K."/>
            <person name="Benny G.L."/>
            <person name="Smith M.E."/>
            <person name="James T.Y."/>
            <person name="Grigoriev I.V."/>
        </authorList>
    </citation>
    <scope>NUCLEOTIDE SEQUENCE [LARGE SCALE GENOMIC DNA]</scope>
</reference>
<organism evidence="4 5">
    <name type="scientific">Piptocephalis cylindrospora</name>
    <dbReference type="NCBI Taxonomy" id="1907219"/>
    <lineage>
        <taxon>Eukaryota</taxon>
        <taxon>Fungi</taxon>
        <taxon>Fungi incertae sedis</taxon>
        <taxon>Zoopagomycota</taxon>
        <taxon>Zoopagomycotina</taxon>
        <taxon>Zoopagomycetes</taxon>
        <taxon>Zoopagales</taxon>
        <taxon>Piptocephalidaceae</taxon>
        <taxon>Piptocephalis</taxon>
    </lineage>
</organism>
<evidence type="ECO:0000256" key="3">
    <source>
        <dbReference type="ARBA" id="ARBA00023002"/>
    </source>
</evidence>
<dbReference type="Pfam" id="PF00106">
    <property type="entry name" value="adh_short"/>
    <property type="match status" value="1"/>
</dbReference>
<keyword evidence="5" id="KW-1185">Reference proteome</keyword>
<proteinExistence type="inferred from homology"/>
<dbReference type="Proteomes" id="UP000267251">
    <property type="component" value="Unassembled WGS sequence"/>
</dbReference>
<dbReference type="GO" id="GO:0016491">
    <property type="term" value="F:oxidoreductase activity"/>
    <property type="evidence" value="ECO:0007669"/>
    <property type="project" value="UniProtKB-KW"/>
</dbReference>
<dbReference type="AlphaFoldDB" id="A0A4P9Y889"/>
<dbReference type="PANTHER" id="PTHR43544:SF7">
    <property type="entry name" value="NADB-LER2"/>
    <property type="match status" value="1"/>
</dbReference>
<accession>A0A4P9Y889</accession>
<dbReference type="OrthoDB" id="7289984at2759"/>
<dbReference type="Gene3D" id="3.40.50.720">
    <property type="entry name" value="NAD(P)-binding Rossmann-like Domain"/>
    <property type="match status" value="1"/>
</dbReference>
<evidence type="ECO:0000256" key="2">
    <source>
        <dbReference type="ARBA" id="ARBA00022857"/>
    </source>
</evidence>
<dbReference type="InterPro" id="IPR051468">
    <property type="entry name" value="Fungal_SecMetab_SDRs"/>
</dbReference>
<dbReference type="InterPro" id="IPR002347">
    <property type="entry name" value="SDR_fam"/>
</dbReference>
<gene>
    <name evidence="4" type="ORF">BJ684DRAFT_18308</name>
</gene>
<dbReference type="InterPro" id="IPR036291">
    <property type="entry name" value="NAD(P)-bd_dom_sf"/>
</dbReference>
<sequence length="245" mass="25895">MLSSTATYLITGASRGLGLEFVRQLLDGGATVIATCRSPSKASQLTELRRSGPGIKNLSIVQLDVTNDDSIATAVKSVSASQSRGIDVLIHNAGVNLLEDDGKLLKSSRESLLASLNTNTVSPVIVTQKFLPLLEKTPSPGNKLIMMMSSNLGFLSESFGVVQSYGVSKAALNKVVVEMALELQPKGIPIVSIHPGWVATDMGSLYGKPPLQPKESIAGILKVISKPSSKLSGNFFAYDGAQLPW</sequence>